<name>A0A6M3M388_9ZZZZ</name>
<gene>
    <name evidence="1" type="ORF">MM171A00621_0008</name>
</gene>
<organism evidence="1">
    <name type="scientific">viral metagenome</name>
    <dbReference type="NCBI Taxonomy" id="1070528"/>
    <lineage>
        <taxon>unclassified sequences</taxon>
        <taxon>metagenomes</taxon>
        <taxon>organismal metagenomes</taxon>
    </lineage>
</organism>
<evidence type="ECO:0000313" key="1">
    <source>
        <dbReference type="EMBL" id="QJB00293.1"/>
    </source>
</evidence>
<reference evidence="1" key="1">
    <citation type="submission" date="2020-03" db="EMBL/GenBank/DDBJ databases">
        <title>The deep terrestrial virosphere.</title>
        <authorList>
            <person name="Holmfeldt K."/>
            <person name="Nilsson E."/>
            <person name="Simone D."/>
            <person name="Lopez-Fernandez M."/>
            <person name="Wu X."/>
            <person name="de Brujin I."/>
            <person name="Lundin D."/>
            <person name="Andersson A."/>
            <person name="Bertilsson S."/>
            <person name="Dopson M."/>
        </authorList>
    </citation>
    <scope>NUCLEOTIDE SEQUENCE</scope>
    <source>
        <strain evidence="1">MM171A00621</strain>
    </source>
</reference>
<protein>
    <recommendedName>
        <fullName evidence="2">Nucleotide-diphospho-sugar transferase domain-containing protein</fullName>
    </recommendedName>
</protein>
<accession>A0A6M3M388</accession>
<sequence length="277" mass="32727">MPAYILTCLEQIRRFTKDRIVIVLSEMPLVHFSPSDDIFMVSIDTMEKSENWKKFKEINHFNNSKYKLELWEYACERLFVIEMVMKYLNICEALHIENDNLIYAKPDTEFLRMYSNKSVCITSVTETLLSAGIMYIGSYESIKLLNKKINDLLELKGELIKLYTNEMLHEMRLLKIIYDENPGLIRLLPVFPNNYSKYIYDCASWGQYIGGAYGHKEEPFYNNSHIIGRTISQKKYDIKWIVEDGHKLPFVVNNINNKTQPIYNLHIHSKNLERWVA</sequence>
<dbReference type="AlphaFoldDB" id="A0A6M3M388"/>
<evidence type="ECO:0008006" key="2">
    <source>
        <dbReference type="Google" id="ProtNLM"/>
    </source>
</evidence>
<dbReference type="EMBL" id="MT143688">
    <property type="protein sequence ID" value="QJB00293.1"/>
    <property type="molecule type" value="Genomic_DNA"/>
</dbReference>
<proteinExistence type="predicted"/>